<evidence type="ECO:0000313" key="3">
    <source>
        <dbReference type="Proteomes" id="UP000541444"/>
    </source>
</evidence>
<organism evidence="2 3">
    <name type="scientific">Kingdonia uniflora</name>
    <dbReference type="NCBI Taxonomy" id="39325"/>
    <lineage>
        <taxon>Eukaryota</taxon>
        <taxon>Viridiplantae</taxon>
        <taxon>Streptophyta</taxon>
        <taxon>Embryophyta</taxon>
        <taxon>Tracheophyta</taxon>
        <taxon>Spermatophyta</taxon>
        <taxon>Magnoliopsida</taxon>
        <taxon>Ranunculales</taxon>
        <taxon>Circaeasteraceae</taxon>
        <taxon>Kingdonia</taxon>
    </lineage>
</organism>
<gene>
    <name evidence="2" type="ORF">GIB67_008846</name>
</gene>
<evidence type="ECO:0000259" key="1">
    <source>
        <dbReference type="PROSITE" id="PS50011"/>
    </source>
</evidence>
<dbReference type="GO" id="GO:0005524">
    <property type="term" value="F:ATP binding"/>
    <property type="evidence" value="ECO:0007669"/>
    <property type="project" value="InterPro"/>
</dbReference>
<dbReference type="InterPro" id="IPR000719">
    <property type="entry name" value="Prot_kinase_dom"/>
</dbReference>
<dbReference type="GO" id="GO:0004672">
    <property type="term" value="F:protein kinase activity"/>
    <property type="evidence" value="ECO:0007669"/>
    <property type="project" value="InterPro"/>
</dbReference>
<accession>A0A7J7LVK3</accession>
<evidence type="ECO:0000313" key="2">
    <source>
        <dbReference type="EMBL" id="KAF6146560.1"/>
    </source>
</evidence>
<dbReference type="PANTHER" id="PTHR46146:SF3">
    <property type="entry name" value="SERINE_THREONINE-PROTEIN KINASE-LIKE PROTEIN CCR3-RELATED"/>
    <property type="match status" value="1"/>
</dbReference>
<dbReference type="SUPFAM" id="SSF56112">
    <property type="entry name" value="Protein kinase-like (PK-like)"/>
    <property type="match status" value="1"/>
</dbReference>
<dbReference type="Proteomes" id="UP000541444">
    <property type="component" value="Unassembled WGS sequence"/>
</dbReference>
<reference evidence="2 3" key="1">
    <citation type="journal article" date="2020" name="IScience">
        <title>Genome Sequencing of the Endangered Kingdonia uniflora (Circaeasteraceae, Ranunculales) Reveals Potential Mechanisms of Evolutionary Specialization.</title>
        <authorList>
            <person name="Sun Y."/>
            <person name="Deng T."/>
            <person name="Zhang A."/>
            <person name="Moore M.J."/>
            <person name="Landis J.B."/>
            <person name="Lin N."/>
            <person name="Zhang H."/>
            <person name="Zhang X."/>
            <person name="Huang J."/>
            <person name="Zhang X."/>
            <person name="Sun H."/>
            <person name="Wang H."/>
        </authorList>
    </citation>
    <scope>NUCLEOTIDE SEQUENCE [LARGE SCALE GENOMIC DNA]</scope>
    <source>
        <strain evidence="2">TB1705</strain>
        <tissue evidence="2">Leaf</tissue>
    </source>
</reference>
<dbReference type="PROSITE" id="PS50011">
    <property type="entry name" value="PROTEIN_KINASE_DOM"/>
    <property type="match status" value="1"/>
</dbReference>
<protein>
    <recommendedName>
        <fullName evidence="1">Protein kinase domain-containing protein</fullName>
    </recommendedName>
</protein>
<dbReference type="AlphaFoldDB" id="A0A7J7LVK3"/>
<dbReference type="InterPro" id="IPR011009">
    <property type="entry name" value="Kinase-like_dom_sf"/>
</dbReference>
<name>A0A7J7LVK3_9MAGN</name>
<feature type="domain" description="Protein kinase" evidence="1">
    <location>
        <begin position="1"/>
        <end position="131"/>
    </location>
</feature>
<dbReference type="Gene3D" id="1.10.510.10">
    <property type="entry name" value="Transferase(Phosphotransferase) domain 1"/>
    <property type="match status" value="1"/>
</dbReference>
<comment type="caution">
    <text evidence="2">The sequence shown here is derived from an EMBL/GenBank/DDBJ whole genome shotgun (WGS) entry which is preliminary data.</text>
</comment>
<proteinExistence type="predicted"/>
<sequence>MGPEFEDEYMVTKATRTFGFMDPKYYELNILTVKSDVYSFGVVLLALLTGKRAILKNEDEKGPLINMAEFITEKISLGELERILDPWVWLPNTKEMEVVELLAYMALHCVNLEGRERPSMNDIVANLERMLALCDDSHGRISSISISNGRMKNRKPKMKKMKDLGKNTFSITVYTSFVSCILVDELVGQAVQSEVTSKKGRKEVESFLKVIEDMRSSLKVVDPN</sequence>
<keyword evidence="3" id="KW-1185">Reference proteome</keyword>
<dbReference type="OrthoDB" id="2013020at2759"/>
<dbReference type="EMBL" id="JACGCM010001965">
    <property type="protein sequence ID" value="KAF6146560.1"/>
    <property type="molecule type" value="Genomic_DNA"/>
</dbReference>
<dbReference type="PANTHER" id="PTHR46146">
    <property type="entry name" value="SERINE/THREONINE-PROTEIN KINASE-LIKE PROTEIN CCR4"/>
    <property type="match status" value="1"/>
</dbReference>